<comment type="similarity">
    <text evidence="1">Belongs to the protease inhibitor I39 (alpha-2-macroglobulin) family. Bacterial alpha-2-macroglobulin subfamily.</text>
</comment>
<dbReference type="Pfam" id="PF17973">
    <property type="entry name" value="bMG10"/>
    <property type="match status" value="1"/>
</dbReference>
<name>A0A1H0GW80_9RHOB</name>
<evidence type="ECO:0000256" key="1">
    <source>
        <dbReference type="ARBA" id="ARBA00010556"/>
    </source>
</evidence>
<reference evidence="9 10" key="1">
    <citation type="submission" date="2016-11" db="EMBL/GenBank/DDBJ databases">
        <authorList>
            <person name="Varghese N."/>
            <person name="Submissions S."/>
        </authorList>
    </citation>
    <scope>NUCLEOTIDE SEQUENCE [LARGE SCALE GENOMIC DNA]</scope>
    <source>
        <strain evidence="9 10">DSM 29620</strain>
    </source>
</reference>
<dbReference type="GO" id="GO:0005615">
    <property type="term" value="C:extracellular space"/>
    <property type="evidence" value="ECO:0007669"/>
    <property type="project" value="InterPro"/>
</dbReference>
<keyword evidence="10" id="KW-1185">Reference proteome</keyword>
<dbReference type="CDD" id="cd02891">
    <property type="entry name" value="A2M_like"/>
    <property type="match status" value="1"/>
</dbReference>
<evidence type="ECO:0000256" key="5">
    <source>
        <dbReference type="SAM" id="SignalP"/>
    </source>
</evidence>
<keyword evidence="4" id="KW-1015">Disulfide bond</keyword>
<dbReference type="InterPro" id="IPR051802">
    <property type="entry name" value="YfhM-like"/>
</dbReference>
<dbReference type="Pfam" id="PF01835">
    <property type="entry name" value="MG2"/>
    <property type="match status" value="1"/>
</dbReference>
<evidence type="ECO:0000259" key="8">
    <source>
        <dbReference type="SMART" id="SM01360"/>
    </source>
</evidence>
<dbReference type="InterPro" id="IPR041203">
    <property type="entry name" value="Bact_A2M_MG5"/>
</dbReference>
<dbReference type="InterPro" id="IPR041246">
    <property type="entry name" value="Bact_MG10"/>
</dbReference>
<evidence type="ECO:0000256" key="3">
    <source>
        <dbReference type="ARBA" id="ARBA00022737"/>
    </source>
</evidence>
<feature type="domain" description="Alpha-2-macroglobulin" evidence="8">
    <location>
        <begin position="1152"/>
        <end position="1241"/>
    </location>
</feature>
<dbReference type="Pfam" id="PF17972">
    <property type="entry name" value="bMG5"/>
    <property type="match status" value="1"/>
</dbReference>
<dbReference type="InterPro" id="IPR049120">
    <property type="entry name" value="A2M_bMG2"/>
</dbReference>
<evidence type="ECO:0008006" key="11">
    <source>
        <dbReference type="Google" id="ProtNLM"/>
    </source>
</evidence>
<evidence type="ECO:0000256" key="2">
    <source>
        <dbReference type="ARBA" id="ARBA00022729"/>
    </source>
</evidence>
<dbReference type="InterPro" id="IPR003609">
    <property type="entry name" value="Pan_app"/>
</dbReference>
<dbReference type="InterPro" id="IPR011626">
    <property type="entry name" value="Alpha-macroglobulin_TED"/>
</dbReference>
<feature type="signal peptide" evidence="5">
    <location>
        <begin position="1"/>
        <end position="22"/>
    </location>
</feature>
<evidence type="ECO:0000313" key="10">
    <source>
        <dbReference type="Proteomes" id="UP000324252"/>
    </source>
</evidence>
<dbReference type="InterPro" id="IPR047565">
    <property type="entry name" value="Alpha-macroglob_thiol-ester_cl"/>
</dbReference>
<dbReference type="InterPro" id="IPR011625">
    <property type="entry name" value="A2M_N_BRD"/>
</dbReference>
<dbReference type="Pfam" id="PF00024">
    <property type="entry name" value="PAN_1"/>
    <property type="match status" value="1"/>
</dbReference>
<evidence type="ECO:0000259" key="7">
    <source>
        <dbReference type="SMART" id="SM01359"/>
    </source>
</evidence>
<dbReference type="SMART" id="SM01359">
    <property type="entry name" value="A2M_N_2"/>
    <property type="match status" value="1"/>
</dbReference>
<dbReference type="GO" id="GO:0004866">
    <property type="term" value="F:endopeptidase inhibitor activity"/>
    <property type="evidence" value="ECO:0007669"/>
    <property type="project" value="InterPro"/>
</dbReference>
<dbReference type="InterPro" id="IPR000177">
    <property type="entry name" value="Apple"/>
</dbReference>
<dbReference type="Gene3D" id="1.50.10.20">
    <property type="match status" value="1"/>
</dbReference>
<dbReference type="InterPro" id="IPR008930">
    <property type="entry name" value="Terpenoid_cyclase/PrenylTrfase"/>
</dbReference>
<gene>
    <name evidence="9" type="ORF">SAMN05444142_102407</name>
</gene>
<organism evidence="9 10">
    <name type="scientific">Lutimaribacter pacificus</name>
    <dbReference type="NCBI Taxonomy" id="391948"/>
    <lineage>
        <taxon>Bacteria</taxon>
        <taxon>Pseudomonadati</taxon>
        <taxon>Pseudomonadota</taxon>
        <taxon>Alphaproteobacteria</taxon>
        <taxon>Rhodobacterales</taxon>
        <taxon>Roseobacteraceae</taxon>
        <taxon>Lutimaribacter</taxon>
    </lineage>
</organism>
<protein>
    <recommendedName>
        <fullName evidence="11">Apple domain-containing protein</fullName>
    </recommendedName>
</protein>
<dbReference type="CDD" id="cd01100">
    <property type="entry name" value="APPLE_Factor_XI_like"/>
    <property type="match status" value="1"/>
</dbReference>
<dbReference type="Pfam" id="PF07703">
    <property type="entry name" value="A2M_BRD"/>
    <property type="match status" value="1"/>
</dbReference>
<dbReference type="InterPro" id="IPR026284">
    <property type="entry name" value="A2MG_proteobact"/>
</dbReference>
<keyword evidence="3" id="KW-0677">Repeat</keyword>
<dbReference type="Pfam" id="PF11974">
    <property type="entry name" value="bMG3"/>
    <property type="match status" value="1"/>
</dbReference>
<accession>A0A1H0GW80</accession>
<dbReference type="SMART" id="SM01360">
    <property type="entry name" value="A2M"/>
    <property type="match status" value="1"/>
</dbReference>
<dbReference type="SMART" id="SM00223">
    <property type="entry name" value="APPLE"/>
    <property type="match status" value="1"/>
</dbReference>
<feature type="domain" description="Apple" evidence="6">
    <location>
        <begin position="35"/>
        <end position="101"/>
    </location>
</feature>
<dbReference type="SMART" id="SM01419">
    <property type="entry name" value="Thiol-ester_cl"/>
    <property type="match status" value="1"/>
</dbReference>
<dbReference type="EMBL" id="FQZZ01000002">
    <property type="protein sequence ID" value="SHJ92592.1"/>
    <property type="molecule type" value="Genomic_DNA"/>
</dbReference>
<dbReference type="Gene3D" id="2.60.40.1930">
    <property type="match status" value="1"/>
</dbReference>
<dbReference type="Proteomes" id="UP000324252">
    <property type="component" value="Unassembled WGS sequence"/>
</dbReference>
<dbReference type="PIRSF" id="PIRSF038980">
    <property type="entry name" value="A2M_bac"/>
    <property type="match status" value="1"/>
</dbReference>
<evidence type="ECO:0000313" key="9">
    <source>
        <dbReference type="EMBL" id="SHJ92592.1"/>
    </source>
</evidence>
<dbReference type="RefSeq" id="WP_149788068.1">
    <property type="nucleotide sequence ID" value="NZ_FNIO01000003.1"/>
</dbReference>
<dbReference type="OrthoDB" id="9767116at2"/>
<dbReference type="InterPro" id="IPR001599">
    <property type="entry name" value="Macroglobln_a2"/>
</dbReference>
<evidence type="ECO:0000259" key="6">
    <source>
        <dbReference type="SMART" id="SM00223"/>
    </source>
</evidence>
<dbReference type="Pfam" id="PF21142">
    <property type="entry name" value="A2M_bMG2"/>
    <property type="match status" value="1"/>
</dbReference>
<sequence>MRHIAARLSVLVLTLLPLAAMAQDRAFVPGERFVVTRDVDFYGADLQALFDTSYEACERACRADARCTAFTFNTRSNACFPKSAIDSRQPYAGAWSAERRGTPAGVTTRAAQRAADLAYLGDRALTQARELAAGIGRMHPSGQFTLQQLNDAAQDRRAAGDHLNALRWTGGALAHEDSSPLWAEYARLGLLAQPENNSPAYRQRALPAAVNAYLRAGNGPEQVNALAILARALEANNRGRDMIPALRLAQSIRPRDDLADLLDDAIGKYGFRITGNRVESDLAAPRICAEFSEPLARGGVDYADYVRLPSPTMAVRAEGRDLCVEGLDHGQRYSLTFRAGLPDAVGEALTRDVPLRLYVRDRAPSVVFPGRAYVLPRGAGVALPVQTVNLDTLDLVLHRVDDRNLLRAMQQGFFGGRLSQWQRREFTGDVGQEVWRGQGQVENRLNTDMTTRLPMGDIVAGMAPGLYALVASVPGVDGYDDPGAAQWFVLSDLGLTTLSGVDGLHVMVRGLGDAEPRAGVTVSLLSRANRVLGTAETDAAGHALFPAGLTRGTGGAEPALVTVRDGQDDMAFLSLTDPAFDLSDRGVEGREAAPPVDLFLATDRGAYRAGEVIHATALARDGQAQAITGLPLTAILTRPDGVEYSRTLGTGDVAGGHVFALPVGETAPRGTWRLELRADPDAPALAATDLLVEDFLPERIDFDLSLPDGPLDPGTAPAVTVDARYLFGAPGADLGVEGTLRLLPARRLAAHPGYLFGRYDDPFRGRAATLDSTRTDAQGRATLPLQFPDTGDYSGPSEARLTLRVTEGSGRPVERQIARDLAARGALIGIRPAFDEVLDEGASAEFALIATTPALPVDWVLNRVETRYQWYSQNGDWNWEPVTTRSRVAQGSATLGADPVTVSAPVDWGRYELVVESTGAAYTASSVDFHAGWYAPANPATTPDMLAVSLDRPAYRAGDTARLRVVPRAPGKALVTVMSNRVIAMQMVDLSEGENLVDLPVTQEWGAGVYVAAQAIRPMDAGAGRNPARALGLAHASVDPGDRLLSVAIDAPARADPRGPLSATVQVDGVAAGDTAHVTLAAVDLGILNLTGFQAPDPGGHYFGQRRLGVEIRDVYGRLIDGLNGALGQVRSGGDAGNAMQMQSPPPTGELVAFFTGPVTVDADGRAGIAFDLPDFNGTVRLMAIAWTPRAVGQAQADVLVADPVVVTASLPRFLAPGDESRLLLEIVHASGPAGRMGLDVTAQGVSLDAAAIPSGVTLEPQGKQTLSIPLTAGEAGDHTLRVALTTPDGRQLTKALTLAVRANDPAVSETRQITLDPGQTLSFDADMLAGFRAGTGQAVLSAGPLATLDVPDLLTQLDRYPYGCTEQVASQALPLLYLSSVAEPLGLGDTARIRTRIAQAVDRILTRQAPGGGFGLWRAGDGDFWLDAYVTDFLSRARAQGQEVPDRAFRMALDNLRNRVNYAADFDSGGEALAYALLVLAREGAAAMGDLRYYADEKADSFATPLAAAQLAAALAAYGDQARADAMFAVAARKLAPRLATPSAPEWRIDYGTDLRDAAGVLALAAEAGSTAIDRPALIAHIGTRTAQMSTQEAAWTLMAARALVDDPAATGLTLNGTALQGPLLRRFGDDLTGGIALSNTADAPTRVTLSTIGVPRQPAPAGGYGYGIERSYYDLDGAAIDPTQVAAGTRMVAVLRVTPFQDIGARLMVNDPLPAGFEIDNPNLLRSGDIRALDWLDPPEAQYTEFRADRFLAAVDWRSDAPFTLAYIVRAISPGRYHHPAATVEDMYRPQYRARTDTGEVRIGG</sequence>
<dbReference type="GO" id="GO:0006508">
    <property type="term" value="P:proteolysis"/>
    <property type="evidence" value="ECO:0007669"/>
    <property type="project" value="InterPro"/>
</dbReference>
<dbReference type="Gene3D" id="3.50.4.10">
    <property type="entry name" value="Hepatocyte Growth Factor"/>
    <property type="match status" value="1"/>
</dbReference>
<dbReference type="PANTHER" id="PTHR40094">
    <property type="entry name" value="ALPHA-2-MACROGLOBULIN HOMOLOG"/>
    <property type="match status" value="1"/>
</dbReference>
<dbReference type="Pfam" id="PF07678">
    <property type="entry name" value="TED_complement"/>
    <property type="match status" value="1"/>
</dbReference>
<dbReference type="PANTHER" id="PTHR40094:SF1">
    <property type="entry name" value="UBIQUITIN DOMAIN-CONTAINING PROTEIN"/>
    <property type="match status" value="1"/>
</dbReference>
<dbReference type="SUPFAM" id="SSF48239">
    <property type="entry name" value="Terpenoid cyclases/Protein prenyltransferases"/>
    <property type="match status" value="1"/>
</dbReference>
<feature type="domain" description="Alpha-2-macroglobulin bait region" evidence="7">
    <location>
        <begin position="946"/>
        <end position="1090"/>
    </location>
</feature>
<dbReference type="Pfam" id="PF17962">
    <property type="entry name" value="bMG6"/>
    <property type="match status" value="1"/>
</dbReference>
<dbReference type="InterPro" id="IPR021868">
    <property type="entry name" value="Alpha_2_Macroglob_MG3"/>
</dbReference>
<dbReference type="InterPro" id="IPR041462">
    <property type="entry name" value="Bact_A2M_MG6"/>
</dbReference>
<keyword evidence="2 5" id="KW-0732">Signal</keyword>
<dbReference type="Pfam" id="PF00207">
    <property type="entry name" value="A2M"/>
    <property type="match status" value="1"/>
</dbReference>
<evidence type="ECO:0000256" key="4">
    <source>
        <dbReference type="ARBA" id="ARBA00023157"/>
    </source>
</evidence>
<feature type="chain" id="PRO_5015064567" description="Apple domain-containing protein" evidence="5">
    <location>
        <begin position="23"/>
        <end position="1807"/>
    </location>
</feature>
<dbReference type="InterPro" id="IPR002890">
    <property type="entry name" value="MG2"/>
</dbReference>
<proteinExistence type="inferred from homology"/>